<dbReference type="PANTHER" id="PTHR43791:SF18">
    <property type="entry name" value="NICOTINIC ACID TRANSPORTER TNA1, PUTATIVE (AFU_ORTHOLOGUE AFUA_3G03820)-RELATED"/>
    <property type="match status" value="1"/>
</dbReference>
<evidence type="ECO:0000256" key="6">
    <source>
        <dbReference type="SAM" id="Phobius"/>
    </source>
</evidence>
<dbReference type="Proteomes" id="UP000693942">
    <property type="component" value="Unassembled WGS sequence"/>
</dbReference>
<feature type="transmembrane region" description="Helical" evidence="6">
    <location>
        <begin position="159"/>
        <end position="179"/>
    </location>
</feature>
<comment type="subcellular location">
    <subcellularLocation>
        <location evidence="1">Membrane</location>
        <topology evidence="1">Multi-pass membrane protein</topology>
    </subcellularLocation>
</comment>
<evidence type="ECO:0000313" key="7">
    <source>
        <dbReference type="EMBL" id="KAG7406894.1"/>
    </source>
</evidence>
<dbReference type="GO" id="GO:0022857">
    <property type="term" value="F:transmembrane transporter activity"/>
    <property type="evidence" value="ECO:0007669"/>
    <property type="project" value="TreeGrafter"/>
</dbReference>
<evidence type="ECO:0000256" key="1">
    <source>
        <dbReference type="ARBA" id="ARBA00004141"/>
    </source>
</evidence>
<gene>
    <name evidence="7" type="ORF">Forpi1262_v018250</name>
</gene>
<dbReference type="AlphaFoldDB" id="A0A8J5TRG9"/>
<keyword evidence="5 6" id="KW-0472">Membrane</keyword>
<evidence type="ECO:0000313" key="8">
    <source>
        <dbReference type="Proteomes" id="UP000693942"/>
    </source>
</evidence>
<feature type="transmembrane region" description="Helical" evidence="6">
    <location>
        <begin position="221"/>
        <end position="244"/>
    </location>
</feature>
<proteinExistence type="predicted"/>
<keyword evidence="4 6" id="KW-1133">Transmembrane helix</keyword>
<protein>
    <submittedName>
        <fullName evidence="7">Putative transporter</fullName>
    </submittedName>
</protein>
<reference evidence="7" key="1">
    <citation type="submission" date="2021-04" db="EMBL/GenBank/DDBJ databases">
        <title>First draft genome resource for Brassicaceae pathogens Fusarium oxysporum f. sp. raphani and Fusarium oxysporum f. sp. rapae.</title>
        <authorList>
            <person name="Asai S."/>
        </authorList>
    </citation>
    <scope>NUCLEOTIDE SEQUENCE</scope>
    <source>
        <strain evidence="7">Tf1262</strain>
    </source>
</reference>
<organism evidence="7 8">
    <name type="scientific">Fusarium oxysporum f. sp. raphani</name>
    <dbReference type="NCBI Taxonomy" id="96318"/>
    <lineage>
        <taxon>Eukaryota</taxon>
        <taxon>Fungi</taxon>
        <taxon>Dikarya</taxon>
        <taxon>Ascomycota</taxon>
        <taxon>Pezizomycotina</taxon>
        <taxon>Sordariomycetes</taxon>
        <taxon>Hypocreomycetidae</taxon>
        <taxon>Hypocreales</taxon>
        <taxon>Nectriaceae</taxon>
        <taxon>Fusarium</taxon>
        <taxon>Fusarium oxysporum species complex</taxon>
    </lineage>
</organism>
<evidence type="ECO:0000256" key="3">
    <source>
        <dbReference type="ARBA" id="ARBA00022692"/>
    </source>
</evidence>
<feature type="transmembrane region" description="Helical" evidence="6">
    <location>
        <begin position="191"/>
        <end position="209"/>
    </location>
</feature>
<sequence>MLAVLYLLFFLDRGNIGNAKIEGLQEDLNMTGDQYNWCSGKSSQQSAMVLFSLTSLTLFFSAASVAGALSGLLAFGIAKIDGVGGLEGRRWVFILEGIATVLVSEERAFVVFRLKYQSQRPVRGQEEEASQTRVAEADEFKWACVWSGFKDCQMWVITFVYWGIVCLLYGISLFLPTIIRNLGYTSSSSQLLTILIYITAAILASPANQNYKCISSGTPKVVYGGVFIATCAIYPAFPDVISWLASNLSGSYKRSFGMAIQIGIGNLGGAMASNFYRTKDGHRYKLGHALELGFISAGIVAALILIVGHDPIYKGRSRKVAAGEHNQYSGEELSAKGDETLTWRYMH</sequence>
<name>A0A8J5TRG9_FUSOX</name>
<dbReference type="EMBL" id="JAELUR010000031">
    <property type="protein sequence ID" value="KAG7406894.1"/>
    <property type="molecule type" value="Genomic_DNA"/>
</dbReference>
<evidence type="ECO:0000256" key="2">
    <source>
        <dbReference type="ARBA" id="ARBA00022448"/>
    </source>
</evidence>
<accession>A0A8J5TRG9</accession>
<comment type="caution">
    <text evidence="7">The sequence shown here is derived from an EMBL/GenBank/DDBJ whole genome shotgun (WGS) entry which is preliminary data.</text>
</comment>
<evidence type="ECO:0000256" key="5">
    <source>
        <dbReference type="ARBA" id="ARBA00023136"/>
    </source>
</evidence>
<keyword evidence="2" id="KW-0813">Transport</keyword>
<feature type="transmembrane region" description="Helical" evidence="6">
    <location>
        <begin position="288"/>
        <end position="308"/>
    </location>
</feature>
<evidence type="ECO:0000256" key="4">
    <source>
        <dbReference type="ARBA" id="ARBA00022989"/>
    </source>
</evidence>
<keyword evidence="3 6" id="KW-0812">Transmembrane</keyword>
<dbReference type="GO" id="GO:0016020">
    <property type="term" value="C:membrane"/>
    <property type="evidence" value="ECO:0007669"/>
    <property type="project" value="UniProtKB-SubCell"/>
</dbReference>
<feature type="transmembrane region" description="Helical" evidence="6">
    <location>
        <begin position="256"/>
        <end position="276"/>
    </location>
</feature>
<feature type="transmembrane region" description="Helical" evidence="6">
    <location>
        <begin position="58"/>
        <end position="78"/>
    </location>
</feature>
<dbReference type="PANTHER" id="PTHR43791">
    <property type="entry name" value="PERMEASE-RELATED"/>
    <property type="match status" value="1"/>
</dbReference>